<name>A0A9N8ZYZ7_9GLOM</name>
<keyword evidence="2" id="KW-1185">Reference proteome</keyword>
<dbReference type="EMBL" id="CAJVPV010001919">
    <property type="protein sequence ID" value="CAG8512258.1"/>
    <property type="molecule type" value="Genomic_DNA"/>
</dbReference>
<dbReference type="Proteomes" id="UP000789342">
    <property type="component" value="Unassembled WGS sequence"/>
</dbReference>
<protein>
    <submittedName>
        <fullName evidence="1">1987_t:CDS:1</fullName>
    </submittedName>
</protein>
<organism evidence="1 2">
    <name type="scientific">Acaulospora morrowiae</name>
    <dbReference type="NCBI Taxonomy" id="94023"/>
    <lineage>
        <taxon>Eukaryota</taxon>
        <taxon>Fungi</taxon>
        <taxon>Fungi incertae sedis</taxon>
        <taxon>Mucoromycota</taxon>
        <taxon>Glomeromycotina</taxon>
        <taxon>Glomeromycetes</taxon>
        <taxon>Diversisporales</taxon>
        <taxon>Acaulosporaceae</taxon>
        <taxon>Acaulospora</taxon>
    </lineage>
</organism>
<sequence length="65" mass="7414">MKEESRVKGKGKRDLKQEQMIHYKANLRKTKGGDNIGLTIVKTKICKTKSGKDENNDILLNIENI</sequence>
<dbReference type="AlphaFoldDB" id="A0A9N8ZYZ7"/>
<evidence type="ECO:0000313" key="2">
    <source>
        <dbReference type="Proteomes" id="UP000789342"/>
    </source>
</evidence>
<reference evidence="1" key="1">
    <citation type="submission" date="2021-06" db="EMBL/GenBank/DDBJ databases">
        <authorList>
            <person name="Kallberg Y."/>
            <person name="Tangrot J."/>
            <person name="Rosling A."/>
        </authorList>
    </citation>
    <scope>NUCLEOTIDE SEQUENCE</scope>
    <source>
        <strain evidence="1">CL551</strain>
    </source>
</reference>
<gene>
    <name evidence="1" type="ORF">AMORRO_LOCUS3788</name>
</gene>
<accession>A0A9N8ZYZ7</accession>
<proteinExistence type="predicted"/>
<evidence type="ECO:0000313" key="1">
    <source>
        <dbReference type="EMBL" id="CAG8512258.1"/>
    </source>
</evidence>
<comment type="caution">
    <text evidence="1">The sequence shown here is derived from an EMBL/GenBank/DDBJ whole genome shotgun (WGS) entry which is preliminary data.</text>
</comment>